<dbReference type="EMBL" id="LAZR01004246">
    <property type="protein sequence ID" value="KKN10412.1"/>
    <property type="molecule type" value="Genomic_DNA"/>
</dbReference>
<comment type="caution">
    <text evidence="1">The sequence shown here is derived from an EMBL/GenBank/DDBJ whole genome shotgun (WGS) entry which is preliminary data.</text>
</comment>
<sequence>MAGYYIQRWDGEWVDVTAERNLACCDCGLVHREEYRIVEAENGTEHILRRVIRDRRATANRRMSLKARKEGIFAKRR</sequence>
<name>A0A0F9NEK5_9ZZZZ</name>
<proteinExistence type="predicted"/>
<gene>
    <name evidence="1" type="ORF">LCGC14_1036750</name>
</gene>
<protein>
    <submittedName>
        <fullName evidence="1">Uncharacterized protein</fullName>
    </submittedName>
</protein>
<organism evidence="1">
    <name type="scientific">marine sediment metagenome</name>
    <dbReference type="NCBI Taxonomy" id="412755"/>
    <lineage>
        <taxon>unclassified sequences</taxon>
        <taxon>metagenomes</taxon>
        <taxon>ecological metagenomes</taxon>
    </lineage>
</organism>
<evidence type="ECO:0000313" key="1">
    <source>
        <dbReference type="EMBL" id="KKN10412.1"/>
    </source>
</evidence>
<accession>A0A0F9NEK5</accession>
<reference evidence="1" key="1">
    <citation type="journal article" date="2015" name="Nature">
        <title>Complex archaea that bridge the gap between prokaryotes and eukaryotes.</title>
        <authorList>
            <person name="Spang A."/>
            <person name="Saw J.H."/>
            <person name="Jorgensen S.L."/>
            <person name="Zaremba-Niedzwiedzka K."/>
            <person name="Martijn J."/>
            <person name="Lind A.E."/>
            <person name="van Eijk R."/>
            <person name="Schleper C."/>
            <person name="Guy L."/>
            <person name="Ettema T.J."/>
        </authorList>
    </citation>
    <scope>NUCLEOTIDE SEQUENCE</scope>
</reference>
<dbReference type="AlphaFoldDB" id="A0A0F9NEK5"/>